<evidence type="ECO:0008006" key="4">
    <source>
        <dbReference type="Google" id="ProtNLM"/>
    </source>
</evidence>
<keyword evidence="1" id="KW-0732">Signal</keyword>
<dbReference type="AlphaFoldDB" id="A0A1M5X8U8"/>
<dbReference type="Proteomes" id="UP000184139">
    <property type="component" value="Unassembled WGS sequence"/>
</dbReference>
<organism evidence="2 3">
    <name type="scientific">Desulfofustis glycolicus DSM 9705</name>
    <dbReference type="NCBI Taxonomy" id="1121409"/>
    <lineage>
        <taxon>Bacteria</taxon>
        <taxon>Pseudomonadati</taxon>
        <taxon>Thermodesulfobacteriota</taxon>
        <taxon>Desulfobulbia</taxon>
        <taxon>Desulfobulbales</taxon>
        <taxon>Desulfocapsaceae</taxon>
        <taxon>Desulfofustis</taxon>
    </lineage>
</organism>
<evidence type="ECO:0000313" key="2">
    <source>
        <dbReference type="EMBL" id="SHH96267.1"/>
    </source>
</evidence>
<sequence length="135" mass="14494">MKTSRRYPSAAAGCFLLALLFLLATSGHADGVSARLFQDQPNSVIVEISLSRPAPSNLIVEVFLPRGVAVTAGQPKPAKIERKKGSVRWLLKNTGPGTVQVRLVANQAVRLSDCTALIRYRQPGSGTLIEITAQQ</sequence>
<evidence type="ECO:0000313" key="3">
    <source>
        <dbReference type="Proteomes" id="UP000184139"/>
    </source>
</evidence>
<keyword evidence="3" id="KW-1185">Reference proteome</keyword>
<name>A0A1M5X8U8_9BACT</name>
<accession>A0A1M5X8U8</accession>
<gene>
    <name evidence="2" type="ORF">SAMN02745124_02873</name>
</gene>
<dbReference type="EMBL" id="FQXS01000018">
    <property type="protein sequence ID" value="SHH96267.1"/>
    <property type="molecule type" value="Genomic_DNA"/>
</dbReference>
<reference evidence="2 3" key="1">
    <citation type="submission" date="2016-11" db="EMBL/GenBank/DDBJ databases">
        <authorList>
            <person name="Jaros S."/>
            <person name="Januszkiewicz K."/>
            <person name="Wedrychowicz H."/>
        </authorList>
    </citation>
    <scope>NUCLEOTIDE SEQUENCE [LARGE SCALE GENOMIC DNA]</scope>
    <source>
        <strain evidence="2 3">DSM 9705</strain>
    </source>
</reference>
<dbReference type="OrthoDB" id="5432640at2"/>
<feature type="chain" id="PRO_5012680420" description="AMIN domain-containing protein" evidence="1">
    <location>
        <begin position="30"/>
        <end position="135"/>
    </location>
</feature>
<protein>
    <recommendedName>
        <fullName evidence="4">AMIN domain-containing protein</fullName>
    </recommendedName>
</protein>
<evidence type="ECO:0000256" key="1">
    <source>
        <dbReference type="SAM" id="SignalP"/>
    </source>
</evidence>
<feature type="signal peptide" evidence="1">
    <location>
        <begin position="1"/>
        <end position="29"/>
    </location>
</feature>
<proteinExistence type="predicted"/>
<dbReference type="RefSeq" id="WP_073377185.1">
    <property type="nucleotide sequence ID" value="NZ_FQXS01000018.1"/>
</dbReference>